<dbReference type="InterPro" id="IPR012341">
    <property type="entry name" value="6hp_glycosidase-like_sf"/>
</dbReference>
<dbReference type="RefSeq" id="WP_024499277.1">
    <property type="nucleotide sequence ID" value="NZ_CP091855.1"/>
</dbReference>
<evidence type="ECO:0000313" key="5">
    <source>
        <dbReference type="Proteomes" id="UP001185922"/>
    </source>
</evidence>
<evidence type="ECO:0000313" key="4">
    <source>
        <dbReference type="EMBL" id="MDV6312403.1"/>
    </source>
</evidence>
<dbReference type="InterPro" id="IPR045582">
    <property type="entry name" value="Trehalase-like_N"/>
</dbReference>
<comment type="caution">
    <text evidence="4">The sequence shown here is derived from an EMBL/GenBank/DDBJ whole genome shotgun (WGS) entry which is preliminary data.</text>
</comment>
<gene>
    <name evidence="4" type="ORF">R3Q15_11000</name>
</gene>
<dbReference type="GeneID" id="77172730"/>
<dbReference type="Gene3D" id="1.50.10.10">
    <property type="match status" value="1"/>
</dbReference>
<dbReference type="GO" id="GO:0015927">
    <property type="term" value="F:trehalase activity"/>
    <property type="evidence" value="ECO:0007669"/>
    <property type="project" value="TreeGrafter"/>
</dbReference>
<feature type="region of interest" description="Disordered" evidence="1">
    <location>
        <begin position="128"/>
        <end position="150"/>
    </location>
</feature>
<dbReference type="SUPFAM" id="SSF48208">
    <property type="entry name" value="Six-hairpin glycosidases"/>
    <property type="match status" value="1"/>
</dbReference>
<feature type="domain" description="GH15-like" evidence="2">
    <location>
        <begin position="240"/>
        <end position="574"/>
    </location>
</feature>
<feature type="domain" description="Trehalase-like N-terminal" evidence="3">
    <location>
        <begin position="17"/>
        <end position="133"/>
    </location>
</feature>
<protein>
    <submittedName>
        <fullName evidence="4">Glycoside hydrolase family 15 protein</fullName>
    </submittedName>
</protein>
<dbReference type="Proteomes" id="UP001185922">
    <property type="component" value="Unassembled WGS sequence"/>
</dbReference>
<evidence type="ECO:0000259" key="3">
    <source>
        <dbReference type="Pfam" id="PF19291"/>
    </source>
</evidence>
<name>A0AAE4R650_9ACTN</name>
<dbReference type="Pfam" id="PF19291">
    <property type="entry name" value="TREH_N"/>
    <property type="match status" value="1"/>
</dbReference>
<dbReference type="AlphaFoldDB" id="A0AAE4R650"/>
<proteinExistence type="predicted"/>
<dbReference type="PANTHER" id="PTHR31616:SF10">
    <property type="entry name" value="TREHALASE"/>
    <property type="match status" value="1"/>
</dbReference>
<sequence length="585" mass="64266">MRTASSDADVAPHVLREYALVADGERGALIGPRGDLAWMCAPLWGSEPVFSTLLGGPGIYVVAPDTPRFVWGGYYEDGSLIWRSRWVDTGIVECREALAMPADRHTAVILRRIVALDGPAPLRVLLRAQPDEGRRSSPSRGPDDSWHMRAGPLHLRWSGATTAVRSRSGMEMHLDVPQGHTHDLVLEISDRPLVDIPPTPDELWDRTEHAWAGAVAPIQGTLADRDARHATAVLTGLTSSSGGMVAAATTSLPERAEQGRNYDYRYCWIRDQCYAGQAAALYDTHPLLDASVRFVGDRLLADGSKLKPAYTTDGGDVPSQSTAELPGYPGGSVVVGNWVNHQFQLDTFGEALLLFAAAARHDGLESSSWRAVETAAAAIEARWREPDAGIWELDTRRWTHSTLTCAAGLRAVAPFAPHAQCDRWLDLAETLVDHARHRCTHPSGRWQRAPDDDRVDAALLLSAIRGAIPATDPLSRRTLDAVRTTLSSDGYVYRFRHDDRPLAEAEGAFLLCGFLMALADHQQGNTFQAVRWFERNRAACGPPALFTEEFDVIERQLRGNLPQAFVHALLLETARRLAQPWDSTT</sequence>
<organism evidence="4 5">
    <name type="scientific">Gordonia amicalis</name>
    <dbReference type="NCBI Taxonomy" id="89053"/>
    <lineage>
        <taxon>Bacteria</taxon>
        <taxon>Bacillati</taxon>
        <taxon>Actinomycetota</taxon>
        <taxon>Actinomycetes</taxon>
        <taxon>Mycobacteriales</taxon>
        <taxon>Gordoniaceae</taxon>
        <taxon>Gordonia</taxon>
    </lineage>
</organism>
<dbReference type="PANTHER" id="PTHR31616">
    <property type="entry name" value="TREHALASE"/>
    <property type="match status" value="1"/>
</dbReference>
<dbReference type="GO" id="GO:0005993">
    <property type="term" value="P:trehalose catabolic process"/>
    <property type="evidence" value="ECO:0007669"/>
    <property type="project" value="TreeGrafter"/>
</dbReference>
<feature type="compositionally biased region" description="Basic and acidic residues" evidence="1">
    <location>
        <begin position="129"/>
        <end position="147"/>
    </location>
</feature>
<accession>A0AAE4R650</accession>
<reference evidence="4" key="1">
    <citation type="submission" date="2023-10" db="EMBL/GenBank/DDBJ databases">
        <title>Development of a sustainable strategy for remediation of hydrocarbon-contaminated territories based on the waste exchange concept.</title>
        <authorList>
            <person name="Krivoruchko A."/>
        </authorList>
    </citation>
    <scope>NUCLEOTIDE SEQUENCE</scope>
    <source>
        <strain evidence="4">IEGM 1279</strain>
    </source>
</reference>
<evidence type="ECO:0000259" key="2">
    <source>
        <dbReference type="Pfam" id="PF00723"/>
    </source>
</evidence>
<dbReference type="InterPro" id="IPR008928">
    <property type="entry name" value="6-hairpin_glycosidase_sf"/>
</dbReference>
<keyword evidence="4" id="KW-0378">Hydrolase</keyword>
<dbReference type="InterPro" id="IPR011613">
    <property type="entry name" value="GH15-like"/>
</dbReference>
<dbReference type="Pfam" id="PF00723">
    <property type="entry name" value="Glyco_hydro_15"/>
    <property type="match status" value="1"/>
</dbReference>
<evidence type="ECO:0000256" key="1">
    <source>
        <dbReference type="SAM" id="MobiDB-lite"/>
    </source>
</evidence>
<dbReference type="EMBL" id="JAWLKH010000009">
    <property type="protein sequence ID" value="MDV6312403.1"/>
    <property type="molecule type" value="Genomic_DNA"/>
</dbReference>